<evidence type="ECO:0000313" key="1">
    <source>
        <dbReference type="EMBL" id="MBB4859119.1"/>
    </source>
</evidence>
<accession>A0A7W7KBC1</accession>
<reference evidence="1 2" key="1">
    <citation type="submission" date="2020-08" db="EMBL/GenBank/DDBJ databases">
        <title>Functional genomics of gut bacteria from endangered species of beetles.</title>
        <authorList>
            <person name="Carlos-Shanley C."/>
        </authorList>
    </citation>
    <scope>NUCLEOTIDE SEQUENCE [LARGE SCALE GENOMIC DNA]</scope>
    <source>
        <strain evidence="1 2">S00245</strain>
    </source>
</reference>
<proteinExistence type="predicted"/>
<keyword evidence="2" id="KW-1185">Reference proteome</keyword>
<dbReference type="AlphaFoldDB" id="A0A7W7KBC1"/>
<dbReference type="EMBL" id="JACHLR010000009">
    <property type="protein sequence ID" value="MBB4859119.1"/>
    <property type="molecule type" value="Genomic_DNA"/>
</dbReference>
<name>A0A7W7KBC1_9SPHN</name>
<organism evidence="1 2">
    <name type="scientific">Novosphingobium chloroacetimidivorans</name>
    <dbReference type="NCBI Taxonomy" id="1428314"/>
    <lineage>
        <taxon>Bacteria</taxon>
        <taxon>Pseudomonadati</taxon>
        <taxon>Pseudomonadota</taxon>
        <taxon>Alphaproteobacteria</taxon>
        <taxon>Sphingomonadales</taxon>
        <taxon>Sphingomonadaceae</taxon>
        <taxon>Novosphingobium</taxon>
    </lineage>
</organism>
<dbReference type="Proteomes" id="UP000555448">
    <property type="component" value="Unassembled WGS sequence"/>
</dbReference>
<sequence length="148" mass="16383">MYQFVDRDLERLDAGCRFMVWSMRAWVTSMGQRTCPAHALAPAFAKWRMIGGLQAFHKSMLLFNRDALETFGFAPLACNRVSEHEALILGVLVSMRDQGPKAARQTLELMVQEEAVGDLLGTLSTISAALIVAGLFPGDAVESRESRH</sequence>
<protein>
    <submittedName>
        <fullName evidence="1">Uncharacterized protein</fullName>
    </submittedName>
</protein>
<comment type="caution">
    <text evidence="1">The sequence shown here is derived from an EMBL/GenBank/DDBJ whole genome shotgun (WGS) entry which is preliminary data.</text>
</comment>
<dbReference type="RefSeq" id="WP_184245409.1">
    <property type="nucleotide sequence ID" value="NZ_JACHLR010000009.1"/>
</dbReference>
<gene>
    <name evidence="1" type="ORF">HNO88_002445</name>
</gene>
<evidence type="ECO:0000313" key="2">
    <source>
        <dbReference type="Proteomes" id="UP000555448"/>
    </source>
</evidence>